<reference evidence="2" key="2">
    <citation type="submission" date="2015-01" db="EMBL/GenBank/DDBJ databases">
        <title>Evolutionary Origins and Diversification of the Mycorrhizal Mutualists.</title>
        <authorList>
            <consortium name="DOE Joint Genome Institute"/>
            <consortium name="Mycorrhizal Genomics Consortium"/>
            <person name="Kohler A."/>
            <person name="Kuo A."/>
            <person name="Nagy L.G."/>
            <person name="Floudas D."/>
            <person name="Copeland A."/>
            <person name="Barry K.W."/>
            <person name="Cichocki N."/>
            <person name="Veneault-Fourrey C."/>
            <person name="LaButti K."/>
            <person name="Lindquist E.A."/>
            <person name="Lipzen A."/>
            <person name="Lundell T."/>
            <person name="Morin E."/>
            <person name="Murat C."/>
            <person name="Riley R."/>
            <person name="Ohm R."/>
            <person name="Sun H."/>
            <person name="Tunlid A."/>
            <person name="Henrissat B."/>
            <person name="Grigoriev I.V."/>
            <person name="Hibbett D.S."/>
            <person name="Martin F."/>
        </authorList>
    </citation>
    <scope>NUCLEOTIDE SEQUENCE [LARGE SCALE GENOMIC DNA]</scope>
    <source>
        <strain evidence="2">Ve08.2h10</strain>
    </source>
</reference>
<accession>A0A0D0CD98</accession>
<reference evidence="1 2" key="1">
    <citation type="submission" date="2014-04" db="EMBL/GenBank/DDBJ databases">
        <authorList>
            <consortium name="DOE Joint Genome Institute"/>
            <person name="Kuo A."/>
            <person name="Kohler A."/>
            <person name="Jargeat P."/>
            <person name="Nagy L.G."/>
            <person name="Floudas D."/>
            <person name="Copeland A."/>
            <person name="Barry K.W."/>
            <person name="Cichocki N."/>
            <person name="Veneault-Fourrey C."/>
            <person name="LaButti K."/>
            <person name="Lindquist E.A."/>
            <person name="Lipzen A."/>
            <person name="Lundell T."/>
            <person name="Morin E."/>
            <person name="Murat C."/>
            <person name="Sun H."/>
            <person name="Tunlid A."/>
            <person name="Henrissat B."/>
            <person name="Grigoriev I.V."/>
            <person name="Hibbett D.S."/>
            <person name="Martin F."/>
            <person name="Nordberg H.P."/>
            <person name="Cantor M.N."/>
            <person name="Hua S.X."/>
        </authorList>
    </citation>
    <scope>NUCLEOTIDE SEQUENCE [LARGE SCALE GENOMIC DNA]</scope>
    <source>
        <strain evidence="1 2">Ve08.2h10</strain>
    </source>
</reference>
<evidence type="ECO:0000313" key="1">
    <source>
        <dbReference type="EMBL" id="KIK73508.1"/>
    </source>
</evidence>
<organism evidence="1 2">
    <name type="scientific">Paxillus rubicundulus Ve08.2h10</name>
    <dbReference type="NCBI Taxonomy" id="930991"/>
    <lineage>
        <taxon>Eukaryota</taxon>
        <taxon>Fungi</taxon>
        <taxon>Dikarya</taxon>
        <taxon>Basidiomycota</taxon>
        <taxon>Agaricomycotina</taxon>
        <taxon>Agaricomycetes</taxon>
        <taxon>Agaricomycetidae</taxon>
        <taxon>Boletales</taxon>
        <taxon>Paxilineae</taxon>
        <taxon>Paxillaceae</taxon>
        <taxon>Paxillus</taxon>
    </lineage>
</organism>
<sequence>MSSDQGPLKLGQPQLTQQLQHPALLVSDLLRLHIHPPQLSTPKPSPPLFHQHSSVPMLAQPQLWG</sequence>
<gene>
    <name evidence="1" type="ORF">PAXRUDRAFT_20771</name>
</gene>
<evidence type="ECO:0000313" key="2">
    <source>
        <dbReference type="Proteomes" id="UP000054538"/>
    </source>
</evidence>
<name>A0A0D0CD98_9AGAM</name>
<keyword evidence="2" id="KW-1185">Reference proteome</keyword>
<dbReference type="AlphaFoldDB" id="A0A0D0CD98"/>
<proteinExistence type="predicted"/>
<dbReference type="HOGENOM" id="CLU_2850375_0_0_1"/>
<dbReference type="Proteomes" id="UP000054538">
    <property type="component" value="Unassembled WGS sequence"/>
</dbReference>
<dbReference type="InParanoid" id="A0A0D0CD98"/>
<protein>
    <submittedName>
        <fullName evidence="1">Uncharacterized protein</fullName>
    </submittedName>
</protein>
<dbReference type="EMBL" id="KN829671">
    <property type="protein sequence ID" value="KIK73508.1"/>
    <property type="molecule type" value="Genomic_DNA"/>
</dbReference>